<dbReference type="KEGG" id="csh:Closa_3164"/>
<dbReference type="Proteomes" id="UP000001662">
    <property type="component" value="Chromosome"/>
</dbReference>
<evidence type="ECO:0000313" key="1">
    <source>
        <dbReference type="EMBL" id="ADL05695.1"/>
    </source>
</evidence>
<proteinExistence type="predicted"/>
<dbReference type="OrthoDB" id="2068049at2"/>
<reference evidence="1" key="1">
    <citation type="submission" date="2010-07" db="EMBL/GenBank/DDBJ databases">
        <title>Complete sequence of Clostridium saccharolyticum WM1.</title>
        <authorList>
            <consortium name="US DOE Joint Genome Institute"/>
            <person name="Lucas S."/>
            <person name="Copeland A."/>
            <person name="Lapidus A."/>
            <person name="Cheng J.-F."/>
            <person name="Bruce D."/>
            <person name="Goodwin L."/>
            <person name="Pitluck S."/>
            <person name="Chertkov O."/>
            <person name="Detter J.C."/>
            <person name="Han C."/>
            <person name="Tapia R."/>
            <person name="Land M."/>
            <person name="Hauser L."/>
            <person name="Chang Y.-J."/>
            <person name="Jeffries C."/>
            <person name="Kyrpides N."/>
            <person name="Ivanova N."/>
            <person name="Mikhailova N."/>
            <person name="Mouttaki H."/>
            <person name="Lin L."/>
            <person name="Zhou J."/>
            <person name="Hemme C.L."/>
            <person name="Woyke T."/>
        </authorList>
    </citation>
    <scope>NUCLEOTIDE SEQUENCE [LARGE SCALE GENOMIC DNA]</scope>
    <source>
        <strain evidence="1">WM1</strain>
    </source>
</reference>
<dbReference type="HOGENOM" id="CLU_1624863_0_0_9"/>
<dbReference type="AlphaFoldDB" id="D9R8G6"/>
<dbReference type="eggNOG" id="ENOG50338NF">
    <property type="taxonomic scope" value="Bacteria"/>
</dbReference>
<organism evidence="1 2">
    <name type="scientific">Lacrimispora saccharolytica (strain ATCC 35040 / DSM 2544 / NRCC 2533 / WM1)</name>
    <name type="common">Clostridium saccharolyticum</name>
    <dbReference type="NCBI Taxonomy" id="610130"/>
    <lineage>
        <taxon>Bacteria</taxon>
        <taxon>Bacillati</taxon>
        <taxon>Bacillota</taxon>
        <taxon>Clostridia</taxon>
        <taxon>Lachnospirales</taxon>
        <taxon>Lachnospiraceae</taxon>
        <taxon>Lacrimispora</taxon>
    </lineage>
</organism>
<evidence type="ECO:0008006" key="3">
    <source>
        <dbReference type="Google" id="ProtNLM"/>
    </source>
</evidence>
<gene>
    <name evidence="1" type="ordered locus">Closa_3164</name>
</gene>
<dbReference type="EMBL" id="CP002109">
    <property type="protein sequence ID" value="ADL05695.1"/>
    <property type="molecule type" value="Genomic_DNA"/>
</dbReference>
<sequence length="155" mass="18096">MKRILAFLLIVILLFSLISCKRSDNTQVTQSKIYIGYIALDGDTLELDEFEFITQKDEERIKELNLSESDMPGGYYIYNESDETISFTIDDKTKFTFFDVGNLFVSEDDDKKYTTTDKEQFRKFLYGNRDIPAKTPFWVEVQGDKVISIIEEFIS</sequence>
<evidence type="ECO:0000313" key="2">
    <source>
        <dbReference type="Proteomes" id="UP000001662"/>
    </source>
</evidence>
<dbReference type="PROSITE" id="PS51257">
    <property type="entry name" value="PROKAR_LIPOPROTEIN"/>
    <property type="match status" value="1"/>
</dbReference>
<dbReference type="RefSeq" id="WP_013273767.1">
    <property type="nucleotide sequence ID" value="NC_014376.1"/>
</dbReference>
<accession>D9R8G6</accession>
<dbReference type="PaxDb" id="610130-Closa_3164"/>
<keyword evidence="2" id="KW-1185">Reference proteome</keyword>
<name>D9R8G6_LACSW</name>
<protein>
    <recommendedName>
        <fullName evidence="3">DUF4825 domain-containing protein</fullName>
    </recommendedName>
</protein>